<feature type="compositionally biased region" description="Polar residues" evidence="4">
    <location>
        <begin position="75"/>
        <end position="101"/>
    </location>
</feature>
<name>A0A6S7J8Z6_PARCT</name>
<keyword evidence="1" id="KW-0597">Phosphoprotein</keyword>
<sequence length="583" mass="67009">MPFLGKNFKKNKEKKDKTKTEKNKNGVSSLSFGRADAKVNTRSKEFSNRGDAQFSKHRPIPSRDISESYIELPTVNGNYNRPPSLYSGSSLEQKGQTSLDRTQYIEESGSDGLSVNSSDSRLSRGSGNSLGSYSRDVDFRQNGKQYTRDNGLQTNMDHVLQSYRSPPSYTNRVGIQRGHSQNAADRYRHPPPYREMRNSMGFYGVKPIMYSRSENVLNHPLSGHQTASYPDIRAVEGMGFRQFGQKMPANRQLRNSKLFRKVDQATMTDELAEESDSSSHELGFPMQLYGSSQVANQEQMSYSNPYEAYSGLSFSAYTEPHLNDSRIYNFNQRPGSQGIMISSPPGPGFYSQVNRDMQMYSSHEGLQWHGQGNSPIASGLEQNTPGKLTSLDHSLPPGWTVDWTLDGEKFYVDHNNQTTTWCHPFEKAGLPEDWEKVESPEHGTYYVNHRTKTAQYDHPVKHLLVEDNLPYPSKNSLVPANPYMYAEIPGWLQFYSTASSEYDEYLKWDLFRYPDLDCFQTMLKRLYKKDLEQVVYKYEEYRQALQREIERRKQQREMERRQQQVPRAFSTRVLAELGDETSV</sequence>
<evidence type="ECO:0000256" key="1">
    <source>
        <dbReference type="ARBA" id="ARBA00022553"/>
    </source>
</evidence>
<dbReference type="PANTHER" id="PTHR47522:SF2">
    <property type="entry name" value="PROTEIN SALVADOR HOMOLOG 1"/>
    <property type="match status" value="1"/>
</dbReference>
<dbReference type="InterPro" id="IPR001202">
    <property type="entry name" value="WW_dom"/>
</dbReference>
<dbReference type="AlphaFoldDB" id="A0A6S7J8Z6"/>
<dbReference type="GO" id="GO:0008285">
    <property type="term" value="P:negative regulation of cell population proliferation"/>
    <property type="evidence" value="ECO:0007669"/>
    <property type="project" value="TreeGrafter"/>
</dbReference>
<keyword evidence="2" id="KW-0677">Repeat</keyword>
<dbReference type="GO" id="GO:0043065">
    <property type="term" value="P:positive regulation of apoptotic process"/>
    <property type="evidence" value="ECO:0007669"/>
    <property type="project" value="TreeGrafter"/>
</dbReference>
<dbReference type="SUPFAM" id="SSF51045">
    <property type="entry name" value="WW domain"/>
    <property type="match status" value="2"/>
</dbReference>
<dbReference type="SMART" id="SM00456">
    <property type="entry name" value="WW"/>
    <property type="match status" value="2"/>
</dbReference>
<dbReference type="GO" id="GO:0005829">
    <property type="term" value="C:cytosol"/>
    <property type="evidence" value="ECO:0007669"/>
    <property type="project" value="TreeGrafter"/>
</dbReference>
<keyword evidence="3" id="KW-0175">Coiled coil</keyword>
<evidence type="ECO:0000256" key="3">
    <source>
        <dbReference type="SAM" id="Coils"/>
    </source>
</evidence>
<comment type="caution">
    <text evidence="5">The sequence shown here is derived from an EMBL/GenBank/DDBJ whole genome shotgun (WGS) entry which is preliminary data.</text>
</comment>
<dbReference type="GO" id="GO:0006915">
    <property type="term" value="P:apoptotic process"/>
    <property type="evidence" value="ECO:0007669"/>
    <property type="project" value="InterPro"/>
</dbReference>
<dbReference type="EMBL" id="CACRXK020014600">
    <property type="protein sequence ID" value="CAB4027097.1"/>
    <property type="molecule type" value="Genomic_DNA"/>
</dbReference>
<accession>A0A6S7J8Z6</accession>
<dbReference type="CDD" id="cd21433">
    <property type="entry name" value="SARAH_Sav"/>
    <property type="match status" value="1"/>
</dbReference>
<dbReference type="GO" id="GO:0035329">
    <property type="term" value="P:hippo signaling"/>
    <property type="evidence" value="ECO:0007669"/>
    <property type="project" value="InterPro"/>
</dbReference>
<dbReference type="FunFam" id="2.20.70.10:FF:000035">
    <property type="entry name" value="Salvador homolog 1 (Drosophila)"/>
    <property type="match status" value="1"/>
</dbReference>
<dbReference type="InterPro" id="IPR036020">
    <property type="entry name" value="WW_dom_sf"/>
</dbReference>
<evidence type="ECO:0000256" key="4">
    <source>
        <dbReference type="SAM" id="MobiDB-lite"/>
    </source>
</evidence>
<dbReference type="OrthoDB" id="5339429at2759"/>
<evidence type="ECO:0000313" key="6">
    <source>
        <dbReference type="Proteomes" id="UP001152795"/>
    </source>
</evidence>
<reference evidence="5" key="1">
    <citation type="submission" date="2020-04" db="EMBL/GenBank/DDBJ databases">
        <authorList>
            <person name="Alioto T."/>
            <person name="Alioto T."/>
            <person name="Gomez Garrido J."/>
        </authorList>
    </citation>
    <scope>NUCLEOTIDE SEQUENCE</scope>
    <source>
        <strain evidence="5">A484AB</strain>
    </source>
</reference>
<keyword evidence="6" id="KW-1185">Reference proteome</keyword>
<protein>
    <submittedName>
        <fullName evidence="5">Salvador homolog 1-like isoform X2</fullName>
    </submittedName>
</protein>
<dbReference type="PROSITE" id="PS50020">
    <property type="entry name" value="WW_DOMAIN_2"/>
    <property type="match status" value="2"/>
</dbReference>
<dbReference type="Gene3D" id="1.20.5.110">
    <property type="match status" value="1"/>
</dbReference>
<feature type="compositionally biased region" description="Low complexity" evidence="4">
    <location>
        <begin position="112"/>
        <end position="134"/>
    </location>
</feature>
<dbReference type="InterPro" id="IPR030030">
    <property type="entry name" value="Sav"/>
</dbReference>
<proteinExistence type="predicted"/>
<gene>
    <name evidence="5" type="ORF">PACLA_8A025333</name>
</gene>
<feature type="compositionally biased region" description="Basic and acidic residues" evidence="4">
    <location>
        <begin position="13"/>
        <end position="24"/>
    </location>
</feature>
<dbReference type="PROSITE" id="PS01159">
    <property type="entry name" value="WW_DOMAIN_1"/>
    <property type="match status" value="1"/>
</dbReference>
<dbReference type="GO" id="GO:0060090">
    <property type="term" value="F:molecular adaptor activity"/>
    <property type="evidence" value="ECO:0007669"/>
    <property type="project" value="InterPro"/>
</dbReference>
<dbReference type="PANTHER" id="PTHR47522">
    <property type="entry name" value="SALVADOR FAMILY WW DOMAIN-CONTAINING PROTEIN 1"/>
    <property type="match status" value="1"/>
</dbReference>
<organism evidence="5 6">
    <name type="scientific">Paramuricea clavata</name>
    <name type="common">Red gorgonian</name>
    <name type="synonym">Violescent sea-whip</name>
    <dbReference type="NCBI Taxonomy" id="317549"/>
    <lineage>
        <taxon>Eukaryota</taxon>
        <taxon>Metazoa</taxon>
        <taxon>Cnidaria</taxon>
        <taxon>Anthozoa</taxon>
        <taxon>Octocorallia</taxon>
        <taxon>Malacalcyonacea</taxon>
        <taxon>Plexauridae</taxon>
        <taxon>Paramuricea</taxon>
    </lineage>
</organism>
<dbReference type="Pfam" id="PF00397">
    <property type="entry name" value="WW"/>
    <property type="match status" value="2"/>
</dbReference>
<dbReference type="CDD" id="cd00201">
    <property type="entry name" value="WW"/>
    <property type="match status" value="2"/>
</dbReference>
<feature type="coiled-coil region" evidence="3">
    <location>
        <begin position="528"/>
        <end position="562"/>
    </location>
</feature>
<feature type="region of interest" description="Disordered" evidence="4">
    <location>
        <begin position="164"/>
        <end position="193"/>
    </location>
</feature>
<dbReference type="InterPro" id="IPR011524">
    <property type="entry name" value="SARAH_dom"/>
</dbReference>
<feature type="region of interest" description="Disordered" evidence="4">
    <location>
        <begin position="1"/>
        <end position="62"/>
    </location>
</feature>
<feature type="compositionally biased region" description="Polar residues" evidence="4">
    <location>
        <begin position="164"/>
        <end position="183"/>
    </location>
</feature>
<feature type="region of interest" description="Disordered" evidence="4">
    <location>
        <begin position="74"/>
        <end position="140"/>
    </location>
</feature>
<dbReference type="Proteomes" id="UP001152795">
    <property type="component" value="Unassembled WGS sequence"/>
</dbReference>
<dbReference type="Gene3D" id="2.20.70.10">
    <property type="match status" value="2"/>
</dbReference>
<evidence type="ECO:0000256" key="2">
    <source>
        <dbReference type="ARBA" id="ARBA00022737"/>
    </source>
</evidence>
<dbReference type="PROSITE" id="PS50951">
    <property type="entry name" value="SARAH"/>
    <property type="match status" value="1"/>
</dbReference>
<evidence type="ECO:0000313" key="5">
    <source>
        <dbReference type="EMBL" id="CAB4027097.1"/>
    </source>
</evidence>
<feature type="compositionally biased region" description="Basic and acidic residues" evidence="4">
    <location>
        <begin position="35"/>
        <end position="48"/>
    </location>
</feature>